<keyword evidence="2" id="KW-1185">Reference proteome</keyword>
<reference evidence="1 2" key="1">
    <citation type="journal article" date="2021" name="Plant Biotechnol. J.">
        <title>Multi-omics assisted identification of the key and species-specific regulatory components of drought-tolerant mechanisms in Gossypium stocksii.</title>
        <authorList>
            <person name="Yu D."/>
            <person name="Ke L."/>
            <person name="Zhang D."/>
            <person name="Wu Y."/>
            <person name="Sun Y."/>
            <person name="Mei J."/>
            <person name="Sun J."/>
            <person name="Sun Y."/>
        </authorList>
    </citation>
    <scope>NUCLEOTIDE SEQUENCE [LARGE SCALE GENOMIC DNA]</scope>
    <source>
        <strain evidence="2">cv. E1</strain>
        <tissue evidence="1">Leaf</tissue>
    </source>
</reference>
<dbReference type="EMBL" id="JAIQCV010000006">
    <property type="protein sequence ID" value="KAH1092165.1"/>
    <property type="molecule type" value="Genomic_DNA"/>
</dbReference>
<dbReference type="AlphaFoldDB" id="A0A9D3VSW7"/>
<sequence>MTKNIDTLFGGIDTRSFCFIELSIGIRAQTLETVLPPREKILKVFKIEATSQKISFMASEKNFTILGEGHSTMRPSLFNSTSYSYWRTRMKLFIQANDYEVWKIVTNGLSILIERVECAVIAKEESEWDKNEIKKTKPKEGIKDMSDHFTHIINGLKALRKTYPNKEMVKKILNCLPTSQEPKMATIEESKDLN</sequence>
<organism evidence="1 2">
    <name type="scientific">Gossypium stocksii</name>
    <dbReference type="NCBI Taxonomy" id="47602"/>
    <lineage>
        <taxon>Eukaryota</taxon>
        <taxon>Viridiplantae</taxon>
        <taxon>Streptophyta</taxon>
        <taxon>Embryophyta</taxon>
        <taxon>Tracheophyta</taxon>
        <taxon>Spermatophyta</taxon>
        <taxon>Magnoliopsida</taxon>
        <taxon>eudicotyledons</taxon>
        <taxon>Gunneridae</taxon>
        <taxon>Pentapetalae</taxon>
        <taxon>rosids</taxon>
        <taxon>malvids</taxon>
        <taxon>Malvales</taxon>
        <taxon>Malvaceae</taxon>
        <taxon>Malvoideae</taxon>
        <taxon>Gossypium</taxon>
    </lineage>
</organism>
<gene>
    <name evidence="1" type="ORF">J1N35_019422</name>
</gene>
<proteinExistence type="predicted"/>
<accession>A0A9D3VSW7</accession>
<comment type="caution">
    <text evidence="1">The sequence shown here is derived from an EMBL/GenBank/DDBJ whole genome shotgun (WGS) entry which is preliminary data.</text>
</comment>
<protein>
    <recommendedName>
        <fullName evidence="3">DUF4219 domain-containing protein</fullName>
    </recommendedName>
</protein>
<name>A0A9D3VSW7_9ROSI</name>
<evidence type="ECO:0000313" key="2">
    <source>
        <dbReference type="Proteomes" id="UP000828251"/>
    </source>
</evidence>
<dbReference type="Proteomes" id="UP000828251">
    <property type="component" value="Unassembled WGS sequence"/>
</dbReference>
<evidence type="ECO:0000313" key="1">
    <source>
        <dbReference type="EMBL" id="KAH1092165.1"/>
    </source>
</evidence>
<evidence type="ECO:0008006" key="3">
    <source>
        <dbReference type="Google" id="ProtNLM"/>
    </source>
</evidence>